<dbReference type="OrthoDB" id="4544430at2"/>
<evidence type="ECO:0000256" key="1">
    <source>
        <dbReference type="SAM" id="Phobius"/>
    </source>
</evidence>
<dbReference type="EMBL" id="SHKR01000013">
    <property type="protein sequence ID" value="RZU14223.1"/>
    <property type="molecule type" value="Genomic_DNA"/>
</dbReference>
<feature type="transmembrane region" description="Helical" evidence="1">
    <location>
        <begin position="87"/>
        <end position="107"/>
    </location>
</feature>
<accession>A0A4Q7WW52</accession>
<feature type="transmembrane region" description="Helical" evidence="1">
    <location>
        <begin position="32"/>
        <end position="50"/>
    </location>
</feature>
<dbReference type="Proteomes" id="UP000292027">
    <property type="component" value="Unassembled WGS sequence"/>
</dbReference>
<dbReference type="AlphaFoldDB" id="A0A4Q7WW52"/>
<gene>
    <name evidence="2" type="ORF">EV645_5089</name>
</gene>
<reference evidence="2 3" key="1">
    <citation type="journal article" date="2015" name="Stand. Genomic Sci.">
        <title>Genomic Encyclopedia of Bacterial and Archaeal Type Strains, Phase III: the genomes of soil and plant-associated and newly described type strains.</title>
        <authorList>
            <person name="Whitman W.B."/>
            <person name="Woyke T."/>
            <person name="Klenk H.P."/>
            <person name="Zhou Y."/>
            <person name="Lilburn T.G."/>
            <person name="Beck B.J."/>
            <person name="De Vos P."/>
            <person name="Vandamme P."/>
            <person name="Eisen J.A."/>
            <person name="Garrity G."/>
            <person name="Hugenholtz P."/>
            <person name="Kyrpides N.C."/>
        </authorList>
    </citation>
    <scope>NUCLEOTIDE SEQUENCE [LARGE SCALE GENOMIC DNA]</scope>
    <source>
        <strain evidence="2 3">VKM Ac-2540</strain>
    </source>
</reference>
<evidence type="ECO:0000313" key="2">
    <source>
        <dbReference type="EMBL" id="RZU14223.1"/>
    </source>
</evidence>
<keyword evidence="1" id="KW-0812">Transmembrane</keyword>
<keyword evidence="3" id="KW-1185">Reference proteome</keyword>
<keyword evidence="1" id="KW-0472">Membrane</keyword>
<feature type="transmembrane region" description="Helical" evidence="1">
    <location>
        <begin position="57"/>
        <end position="75"/>
    </location>
</feature>
<dbReference type="NCBIfam" id="NF041646">
    <property type="entry name" value="VC0807_fam"/>
    <property type="match status" value="1"/>
</dbReference>
<dbReference type="RefSeq" id="WP_130446392.1">
    <property type="nucleotide sequence ID" value="NZ_SHKR01000013.1"/>
</dbReference>
<organism evidence="2 3">
    <name type="scientific">Kribbella rubisoli</name>
    <dbReference type="NCBI Taxonomy" id="3075929"/>
    <lineage>
        <taxon>Bacteria</taxon>
        <taxon>Bacillati</taxon>
        <taxon>Actinomycetota</taxon>
        <taxon>Actinomycetes</taxon>
        <taxon>Propionibacteriales</taxon>
        <taxon>Kribbellaceae</taxon>
        <taxon>Kribbella</taxon>
    </lineage>
</organism>
<comment type="caution">
    <text evidence="2">The sequence shown here is derived from an EMBL/GenBank/DDBJ whole genome shotgun (WGS) entry which is preliminary data.</text>
</comment>
<protein>
    <submittedName>
        <fullName evidence="2">Intracellular septation protein A</fullName>
    </submittedName>
</protein>
<evidence type="ECO:0000313" key="3">
    <source>
        <dbReference type="Proteomes" id="UP000292027"/>
    </source>
</evidence>
<name>A0A4Q7WW52_9ACTN</name>
<proteinExistence type="predicted"/>
<feature type="transmembrane region" description="Helical" evidence="1">
    <location>
        <begin position="139"/>
        <end position="160"/>
    </location>
</feature>
<feature type="transmembrane region" description="Helical" evidence="1">
    <location>
        <begin position="172"/>
        <end position="191"/>
    </location>
</feature>
<sequence>MRKLLPGLLWDIGLPLVVYYAGRILGYDVLPALAAAAGAALVRVAVIAVVQRRLNGLAAFVGGTFAVLLVISLLTGDPRILLAKESVLSGAAGLLLLGSVLLGRPLVYSLARKANAAKPELLAEWDDRWRDQPTFRRHFTTLTAVFGTVLLADAIIRLILVYTLPVNTMANISPVMHVAALGILIAWSLWYRNHRRRALEQAGARSGHQRRHQH</sequence>
<keyword evidence="1" id="KW-1133">Transmembrane helix</keyword>